<dbReference type="RefSeq" id="WP_157740415.1">
    <property type="nucleotide sequence ID" value="NZ_LT594323.1"/>
</dbReference>
<feature type="transmembrane region" description="Helical" evidence="1">
    <location>
        <begin position="100"/>
        <end position="119"/>
    </location>
</feature>
<dbReference type="EMBL" id="LT594323">
    <property type="protein sequence ID" value="SBT52856.1"/>
    <property type="molecule type" value="Genomic_DNA"/>
</dbReference>
<gene>
    <name evidence="2" type="ORF">GA0070611_5829</name>
</gene>
<feature type="transmembrane region" description="Helical" evidence="1">
    <location>
        <begin position="32"/>
        <end position="56"/>
    </location>
</feature>
<dbReference type="STRING" id="261654.GA0070611_5829"/>
<organism evidence="2 3">
    <name type="scientific">Micromonospora auratinigra</name>
    <dbReference type="NCBI Taxonomy" id="261654"/>
    <lineage>
        <taxon>Bacteria</taxon>
        <taxon>Bacillati</taxon>
        <taxon>Actinomycetota</taxon>
        <taxon>Actinomycetes</taxon>
        <taxon>Micromonosporales</taxon>
        <taxon>Micromonosporaceae</taxon>
        <taxon>Micromonospora</taxon>
    </lineage>
</organism>
<sequence>MRALRVLLVLAGGAAAGYGAVLLRPQWAAAALWLLGGPLVHDLLVAPLVAVVGLAAGRVVRDPVRRTLAGAGLAVTATLLLLAVPLLVRPAALRDVDPLPGLLGWLAALWAGVGLGCLLRRRSGPPRRPVR</sequence>
<dbReference type="PATRIC" id="fig|261654.4.peg.5902"/>
<evidence type="ECO:0000313" key="2">
    <source>
        <dbReference type="EMBL" id="SBT52856.1"/>
    </source>
</evidence>
<protein>
    <submittedName>
        <fullName evidence="2">Uncharacterized protein</fullName>
    </submittedName>
</protein>
<feature type="transmembrane region" description="Helical" evidence="1">
    <location>
        <begin position="68"/>
        <end position="88"/>
    </location>
</feature>
<name>A0A1A9A8P7_9ACTN</name>
<keyword evidence="1" id="KW-1133">Transmembrane helix</keyword>
<proteinExistence type="predicted"/>
<reference evidence="3" key="1">
    <citation type="submission" date="2016-06" db="EMBL/GenBank/DDBJ databases">
        <authorList>
            <person name="Varghese N."/>
            <person name="Submissions Spin"/>
        </authorList>
    </citation>
    <scope>NUCLEOTIDE SEQUENCE [LARGE SCALE GENOMIC DNA]</scope>
    <source>
        <strain evidence="3">DSM 44815</strain>
    </source>
</reference>
<dbReference type="Proteomes" id="UP000199385">
    <property type="component" value="Chromosome I"/>
</dbReference>
<keyword evidence="1" id="KW-0812">Transmembrane</keyword>
<evidence type="ECO:0000313" key="3">
    <source>
        <dbReference type="Proteomes" id="UP000199385"/>
    </source>
</evidence>
<keyword evidence="1" id="KW-0472">Membrane</keyword>
<accession>A0A1A9A8P7</accession>
<keyword evidence="3" id="KW-1185">Reference proteome</keyword>
<dbReference type="AlphaFoldDB" id="A0A1A9A8P7"/>
<evidence type="ECO:0000256" key="1">
    <source>
        <dbReference type="SAM" id="Phobius"/>
    </source>
</evidence>